<reference evidence="1 2" key="1">
    <citation type="journal article" date="2015" name="Parasit. Vectors">
        <title>Draft genome of the scabies mite.</title>
        <authorList>
            <person name="Rider S.D.Jr."/>
            <person name="Morgan M.S."/>
            <person name="Arlian L.G."/>
        </authorList>
    </citation>
    <scope>NUCLEOTIDE SEQUENCE [LARGE SCALE GENOMIC DNA]</scope>
    <source>
        <strain evidence="1">Arlian Lab</strain>
    </source>
</reference>
<evidence type="ECO:0000313" key="1">
    <source>
        <dbReference type="EMBL" id="KPM09957.1"/>
    </source>
</evidence>
<proteinExistence type="predicted"/>
<name>A0A132AGA9_SARSC</name>
<protein>
    <submittedName>
        <fullName evidence="1">Uncharacterized protein</fullName>
    </submittedName>
</protein>
<dbReference type="AlphaFoldDB" id="A0A132AGA9"/>
<comment type="caution">
    <text evidence="1">The sequence shown here is derived from an EMBL/GenBank/DDBJ whole genome shotgun (WGS) entry which is preliminary data.</text>
</comment>
<dbReference type="VEuPathDB" id="VectorBase:SSCA006272"/>
<dbReference type="Proteomes" id="UP000616769">
    <property type="component" value="Unassembled WGS sequence"/>
</dbReference>
<organism evidence="1 2">
    <name type="scientific">Sarcoptes scabiei</name>
    <name type="common">Itch mite</name>
    <name type="synonym">Acarus scabiei</name>
    <dbReference type="NCBI Taxonomy" id="52283"/>
    <lineage>
        <taxon>Eukaryota</taxon>
        <taxon>Metazoa</taxon>
        <taxon>Ecdysozoa</taxon>
        <taxon>Arthropoda</taxon>
        <taxon>Chelicerata</taxon>
        <taxon>Arachnida</taxon>
        <taxon>Acari</taxon>
        <taxon>Acariformes</taxon>
        <taxon>Sarcoptiformes</taxon>
        <taxon>Astigmata</taxon>
        <taxon>Psoroptidia</taxon>
        <taxon>Sarcoptoidea</taxon>
        <taxon>Sarcoptidae</taxon>
        <taxon>Sarcoptinae</taxon>
        <taxon>Sarcoptes</taxon>
    </lineage>
</organism>
<sequence>MNSFRFYCSNFIRIFFHFDSSFFVFFRTRLLVIENSAKLIALLYGRIIPLHQSRSSGFKIQSTI</sequence>
<gene>
    <name evidence="1" type="ORF">QR98_0085030</name>
</gene>
<dbReference type="EMBL" id="JXLN01014312">
    <property type="protein sequence ID" value="KPM09957.1"/>
    <property type="molecule type" value="Genomic_DNA"/>
</dbReference>
<accession>A0A132AGA9</accession>
<evidence type="ECO:0000313" key="2">
    <source>
        <dbReference type="Proteomes" id="UP000616769"/>
    </source>
</evidence>